<dbReference type="SUPFAM" id="SSF51366">
    <property type="entry name" value="Ribulose-phoshate binding barrel"/>
    <property type="match status" value="1"/>
</dbReference>
<proteinExistence type="inferred from homology"/>
<dbReference type="EMBL" id="BMLW01000001">
    <property type="protein sequence ID" value="GGP07814.1"/>
    <property type="molecule type" value="Genomic_DNA"/>
</dbReference>
<dbReference type="GO" id="GO:0016853">
    <property type="term" value="F:isomerase activity"/>
    <property type="evidence" value="ECO:0007669"/>
    <property type="project" value="UniProtKB-KW"/>
</dbReference>
<comment type="similarity">
    <text evidence="1">Belongs to the BtpA family.</text>
</comment>
<dbReference type="Proteomes" id="UP000641206">
    <property type="component" value="Unassembled WGS sequence"/>
</dbReference>
<protein>
    <submittedName>
        <fullName evidence="2">Phosphorybosylanthranilate isomerase</fullName>
    </submittedName>
</protein>
<organism evidence="2 3">
    <name type="scientific">Oceanobacillus neutriphilus</name>
    <dbReference type="NCBI Taxonomy" id="531815"/>
    <lineage>
        <taxon>Bacteria</taxon>
        <taxon>Bacillati</taxon>
        <taxon>Bacillota</taxon>
        <taxon>Bacilli</taxon>
        <taxon>Bacillales</taxon>
        <taxon>Bacillaceae</taxon>
        <taxon>Oceanobacillus</taxon>
    </lineage>
</organism>
<comment type="caution">
    <text evidence="2">The sequence shown here is derived from an EMBL/GenBank/DDBJ whole genome shotgun (WGS) entry which is preliminary data.</text>
</comment>
<name>A0ABQ2NQW5_9BACI</name>
<dbReference type="InterPro" id="IPR011060">
    <property type="entry name" value="RibuloseP-bd_barrel"/>
</dbReference>
<keyword evidence="2" id="KW-0413">Isomerase</keyword>
<dbReference type="PANTHER" id="PTHR21381">
    <property type="entry name" value="ZGC:162297"/>
    <property type="match status" value="1"/>
</dbReference>
<dbReference type="NCBIfam" id="TIGR00259">
    <property type="entry name" value="thylakoid_BtpA"/>
    <property type="match status" value="1"/>
</dbReference>
<evidence type="ECO:0000256" key="1">
    <source>
        <dbReference type="ARBA" id="ARBA00006007"/>
    </source>
</evidence>
<evidence type="ECO:0000313" key="3">
    <source>
        <dbReference type="Proteomes" id="UP000641206"/>
    </source>
</evidence>
<keyword evidence="3" id="KW-1185">Reference proteome</keyword>
<dbReference type="RefSeq" id="WP_188732926.1">
    <property type="nucleotide sequence ID" value="NZ_BMLW01000001.1"/>
</dbReference>
<dbReference type="PANTHER" id="PTHR21381:SF3">
    <property type="entry name" value="SGC REGION PROTEIN SGCQ-RELATED"/>
    <property type="match status" value="1"/>
</dbReference>
<dbReference type="PIRSF" id="PIRSF005956">
    <property type="entry name" value="BtpA"/>
    <property type="match status" value="1"/>
</dbReference>
<accession>A0ABQ2NQW5</accession>
<evidence type="ECO:0000313" key="2">
    <source>
        <dbReference type="EMBL" id="GGP07814.1"/>
    </source>
</evidence>
<dbReference type="InterPro" id="IPR005137">
    <property type="entry name" value="BtpA"/>
</dbReference>
<gene>
    <name evidence="2" type="primary">btpA</name>
    <name evidence="2" type="ORF">GCM10011346_05300</name>
</gene>
<sequence length="260" mass="28507">MNITDVFGKKKSVIGMIHLKKLPVGSKSEFLNEVYEAAKNDLLTLESGNADAAIVENFFNQPYSDKVERTTLIAYVNILTKLMEISNIPLGVNLQYTSDTEEIEVANICNASFIRSETFVETRGGSYGILYPQAPKVMNYKNQSQSDVLVFADINVKHTFPVFDQPVEYSINEAIQAGADALILTGVETGKSPTVEDAKSFKEIAGDQPVYIGSGVQESNINDFLKVADGVIVGSSIKEDGQIDKPIDKEKVKKLVSSIR</sequence>
<reference evidence="3" key="1">
    <citation type="journal article" date="2019" name="Int. J. Syst. Evol. Microbiol.">
        <title>The Global Catalogue of Microorganisms (GCM) 10K type strain sequencing project: providing services to taxonomists for standard genome sequencing and annotation.</title>
        <authorList>
            <consortium name="The Broad Institute Genomics Platform"/>
            <consortium name="The Broad Institute Genome Sequencing Center for Infectious Disease"/>
            <person name="Wu L."/>
            <person name="Ma J."/>
        </authorList>
    </citation>
    <scope>NUCLEOTIDE SEQUENCE [LARGE SCALE GENOMIC DNA]</scope>
    <source>
        <strain evidence="3">CGMCC 1.7693</strain>
    </source>
</reference>
<dbReference type="Pfam" id="PF03437">
    <property type="entry name" value="BtpA"/>
    <property type="match status" value="1"/>
</dbReference>